<dbReference type="SMART" id="SM00880">
    <property type="entry name" value="CHAD"/>
    <property type="match status" value="1"/>
</dbReference>
<gene>
    <name evidence="3" type="ORF">Q4610_13800</name>
</gene>
<dbReference type="PANTHER" id="PTHR39569:SF1">
    <property type="entry name" value="INORGANIC TRIPHOSPHATASE"/>
    <property type="match status" value="1"/>
</dbReference>
<dbReference type="PROSITE" id="PS51707">
    <property type="entry name" value="CYTH"/>
    <property type="match status" value="1"/>
</dbReference>
<dbReference type="CDD" id="cd07756">
    <property type="entry name" value="CYTH-like_Pase_CHAD"/>
    <property type="match status" value="1"/>
</dbReference>
<dbReference type="RefSeq" id="WP_304536543.1">
    <property type="nucleotide sequence ID" value="NZ_JAUQOM010000007.1"/>
</dbReference>
<dbReference type="Proteomes" id="UP001176471">
    <property type="component" value="Unassembled WGS sequence"/>
</dbReference>
<reference evidence="3" key="1">
    <citation type="submission" date="2023-07" db="EMBL/GenBank/DDBJ databases">
        <title>Bacterial whole genome sequence for Sphingobium sp. HBC34.</title>
        <authorList>
            <person name="Le V."/>
            <person name="Ko S.-R."/>
            <person name="Ahn C.-Y."/>
            <person name="Oh H.-M."/>
        </authorList>
    </citation>
    <scope>NUCLEOTIDE SEQUENCE</scope>
    <source>
        <strain evidence="3">HBC34</strain>
    </source>
</reference>
<evidence type="ECO:0000313" key="3">
    <source>
        <dbReference type="EMBL" id="MDO7836120.1"/>
    </source>
</evidence>
<dbReference type="InterPro" id="IPR039013">
    <property type="entry name" value="YgiF"/>
</dbReference>
<evidence type="ECO:0000259" key="2">
    <source>
        <dbReference type="PROSITE" id="PS51708"/>
    </source>
</evidence>
<dbReference type="SMART" id="SM01118">
    <property type="entry name" value="CYTH"/>
    <property type="match status" value="1"/>
</dbReference>
<dbReference type="InterPro" id="IPR007899">
    <property type="entry name" value="CHAD_dom"/>
</dbReference>
<proteinExistence type="predicted"/>
<dbReference type="PROSITE" id="PS51708">
    <property type="entry name" value="CHAD"/>
    <property type="match status" value="1"/>
</dbReference>
<dbReference type="EMBL" id="JAUQOM010000007">
    <property type="protein sequence ID" value="MDO7836120.1"/>
    <property type="molecule type" value="Genomic_DNA"/>
</dbReference>
<dbReference type="SUPFAM" id="SSF55154">
    <property type="entry name" value="CYTH-like phosphatases"/>
    <property type="match status" value="1"/>
</dbReference>
<dbReference type="Pfam" id="PF05235">
    <property type="entry name" value="CHAD"/>
    <property type="match status" value="1"/>
</dbReference>
<evidence type="ECO:0000313" key="4">
    <source>
        <dbReference type="Proteomes" id="UP001176471"/>
    </source>
</evidence>
<accession>A0ABT8ZNN4</accession>
<dbReference type="Gene3D" id="1.40.20.10">
    <property type="entry name" value="CHAD domain"/>
    <property type="match status" value="1"/>
</dbReference>
<dbReference type="InterPro" id="IPR038186">
    <property type="entry name" value="CHAD_dom_sf"/>
</dbReference>
<protein>
    <submittedName>
        <fullName evidence="3">CHAD domain-containing protein</fullName>
    </submittedName>
</protein>
<sequence length="479" mass="53703">MQPEIELKLDILPEWTDALLEWPGLPPDNRVESLHATYFDTPDRLLAARGFSLRIRRSGRRRVQTVKASGKGGAGLFARDEWDMPVRGNVPVLDDRNPIAALLGDAVTAIAPIFTVEVERRIWLVNEGDATIELVLDIGMIHAEGRKDPVCEIELELKAGDPSALFALARRIDSDIPVRPGVLTKSERGYRLRDALPGAFKAEPVMCDPATDIGSAFVQVMAACLRQYRLNEALLLRHYRGEALHQARVAVRRLRSALTLFKPVLGKADRMRFRGELRWLGHLLGEARDLDVLLEQRAPGDPHRVTLEQAQADAHARVLDWLGSARVRMLMIDLVEWLASGPVRRKAGAAAAHLAARRLRRYRRRIAKRGRRLDRLTDEARHAVRKDAKTLRYGAAFFGSLFDRKRQRRRRKTFVAALERMQAELGALNDLVSAPRTLARYGLVDAPSPVERDALLAAAAKAQADFADCKGFWSDCKGF</sequence>
<name>A0ABT8ZNN4_9SPHN</name>
<dbReference type="InterPro" id="IPR033469">
    <property type="entry name" value="CYTH-like_dom_sf"/>
</dbReference>
<dbReference type="Pfam" id="PF01928">
    <property type="entry name" value="CYTH"/>
    <property type="match status" value="1"/>
</dbReference>
<comment type="caution">
    <text evidence="3">The sequence shown here is derived from an EMBL/GenBank/DDBJ whole genome shotgun (WGS) entry which is preliminary data.</text>
</comment>
<dbReference type="PANTHER" id="PTHR39569">
    <property type="entry name" value="INORGANIC TRIPHOSPHATASE"/>
    <property type="match status" value="1"/>
</dbReference>
<feature type="domain" description="CYTH" evidence="1">
    <location>
        <begin position="2"/>
        <end position="196"/>
    </location>
</feature>
<organism evidence="3 4">
    <name type="scientific">Sphingobium cyanobacteriorum</name>
    <dbReference type="NCBI Taxonomy" id="3063954"/>
    <lineage>
        <taxon>Bacteria</taxon>
        <taxon>Pseudomonadati</taxon>
        <taxon>Pseudomonadota</taxon>
        <taxon>Alphaproteobacteria</taxon>
        <taxon>Sphingomonadales</taxon>
        <taxon>Sphingomonadaceae</taxon>
        <taxon>Sphingobium</taxon>
    </lineage>
</organism>
<keyword evidence="4" id="KW-1185">Reference proteome</keyword>
<evidence type="ECO:0000259" key="1">
    <source>
        <dbReference type="PROSITE" id="PS51707"/>
    </source>
</evidence>
<dbReference type="Gene3D" id="2.40.320.10">
    <property type="entry name" value="Hypothetical Protein Pfu-838710-001"/>
    <property type="match status" value="1"/>
</dbReference>
<feature type="domain" description="CHAD" evidence="2">
    <location>
        <begin position="210"/>
        <end position="472"/>
    </location>
</feature>
<dbReference type="InterPro" id="IPR023577">
    <property type="entry name" value="CYTH_domain"/>
</dbReference>